<dbReference type="SUPFAM" id="SSF58104">
    <property type="entry name" value="Methyl-accepting chemotaxis protein (MCP) signaling domain"/>
    <property type="match status" value="1"/>
</dbReference>
<dbReference type="Pfam" id="PF13682">
    <property type="entry name" value="CZB"/>
    <property type="match status" value="1"/>
</dbReference>
<dbReference type="InterPro" id="IPR004090">
    <property type="entry name" value="Chemotax_Me-accpt_rcpt"/>
</dbReference>
<keyword evidence="1 3" id="KW-0807">Transducer</keyword>
<evidence type="ECO:0000313" key="6">
    <source>
        <dbReference type="EMBL" id="BCZ19126.1"/>
    </source>
</evidence>
<dbReference type="PRINTS" id="PR00260">
    <property type="entry name" value="CHEMTRNSDUCR"/>
</dbReference>
<protein>
    <submittedName>
        <fullName evidence="6">Methyl-accepting chemotaxis protein</fullName>
    </submittedName>
</protein>
<evidence type="ECO:0000256" key="1">
    <source>
        <dbReference type="ARBA" id="ARBA00023224"/>
    </source>
</evidence>
<dbReference type="Gene3D" id="1.20.120.30">
    <property type="entry name" value="Aspartate receptor, ligand-binding domain"/>
    <property type="match status" value="1"/>
</dbReference>
<dbReference type="RefSeq" id="WP_221272515.1">
    <property type="nucleotide sequence ID" value="NZ_AP024819.1"/>
</dbReference>
<dbReference type="Gene3D" id="1.10.287.950">
    <property type="entry name" value="Methyl-accepting chemotaxis protein"/>
    <property type="match status" value="1"/>
</dbReference>
<dbReference type="CDD" id="cd11386">
    <property type="entry name" value="MCP_signal"/>
    <property type="match status" value="1"/>
</dbReference>
<feature type="domain" description="Methyl-accepting transducer" evidence="5">
    <location>
        <begin position="125"/>
        <end position="260"/>
    </location>
</feature>
<dbReference type="InterPro" id="IPR004089">
    <property type="entry name" value="MCPsignal_dom"/>
</dbReference>
<organism evidence="6 7">
    <name type="scientific">Helicobacter gastrofelis</name>
    <dbReference type="NCBI Taxonomy" id="2849642"/>
    <lineage>
        <taxon>Bacteria</taxon>
        <taxon>Pseudomonadati</taxon>
        <taxon>Campylobacterota</taxon>
        <taxon>Epsilonproteobacteria</taxon>
        <taxon>Campylobacterales</taxon>
        <taxon>Helicobacteraceae</taxon>
        <taxon>Helicobacter</taxon>
    </lineage>
</organism>
<feature type="coiled-coil region" evidence="4">
    <location>
        <begin position="5"/>
        <end position="32"/>
    </location>
</feature>
<proteinExistence type="inferred from homology"/>
<reference evidence="6 7" key="1">
    <citation type="submission" date="2021-07" db="EMBL/GenBank/DDBJ databases">
        <title>Novel Helicobacter sp. Isolated from a cat.</title>
        <authorList>
            <person name="Rimbara E."/>
            <person name="Suzuki M."/>
        </authorList>
    </citation>
    <scope>NUCLEOTIDE SEQUENCE [LARGE SCALE GENOMIC DNA]</scope>
    <source>
        <strain evidence="7">NHP19-012</strain>
    </source>
</reference>
<dbReference type="Pfam" id="PF00015">
    <property type="entry name" value="MCPsignal"/>
    <property type="match status" value="1"/>
</dbReference>
<dbReference type="SMART" id="SM00283">
    <property type="entry name" value="MA"/>
    <property type="match status" value="1"/>
</dbReference>
<accession>A0ABN6I692</accession>
<dbReference type="PANTHER" id="PTHR32089">
    <property type="entry name" value="METHYL-ACCEPTING CHEMOTAXIS PROTEIN MCPB"/>
    <property type="match status" value="1"/>
</dbReference>
<dbReference type="PROSITE" id="PS50111">
    <property type="entry name" value="CHEMOTAXIS_TRANSDUC_2"/>
    <property type="match status" value="1"/>
</dbReference>
<feature type="coiled-coil region" evidence="4">
    <location>
        <begin position="157"/>
        <end position="187"/>
    </location>
</feature>
<keyword evidence="4" id="KW-0175">Coiled coil</keyword>
<evidence type="ECO:0000259" key="5">
    <source>
        <dbReference type="PROSITE" id="PS50111"/>
    </source>
</evidence>
<dbReference type="PANTHER" id="PTHR32089:SF112">
    <property type="entry name" value="LYSOZYME-LIKE PROTEIN-RELATED"/>
    <property type="match status" value="1"/>
</dbReference>
<dbReference type="Proteomes" id="UP000826146">
    <property type="component" value="Chromosome"/>
</dbReference>
<name>A0ABN6I692_9HELI</name>
<dbReference type="EMBL" id="AP024819">
    <property type="protein sequence ID" value="BCZ19126.1"/>
    <property type="molecule type" value="Genomic_DNA"/>
</dbReference>
<evidence type="ECO:0000256" key="3">
    <source>
        <dbReference type="PROSITE-ProRule" id="PRU00284"/>
    </source>
</evidence>
<evidence type="ECO:0000313" key="7">
    <source>
        <dbReference type="Proteomes" id="UP000826146"/>
    </source>
</evidence>
<keyword evidence="7" id="KW-1185">Reference proteome</keyword>
<comment type="similarity">
    <text evidence="2">Belongs to the methyl-accepting chemotaxis (MCP) protein family.</text>
</comment>
<dbReference type="InterPro" id="IPR025991">
    <property type="entry name" value="Chemoreceptor_zinc-bind_dom"/>
</dbReference>
<evidence type="ECO:0000256" key="2">
    <source>
        <dbReference type="ARBA" id="ARBA00029447"/>
    </source>
</evidence>
<gene>
    <name evidence="6" type="ORF">NHP190012_07680</name>
</gene>
<evidence type="ECO:0000256" key="4">
    <source>
        <dbReference type="SAM" id="Coils"/>
    </source>
</evidence>
<sequence>MFFGKKDLIKQLENKDAEIRILQEKLDFYQQLIDLCDHMGFIGVKDHKIVFKNGDIVDLEGIDTKTSDLSNPNQDFSLNNRLYKTKSKHIDDTLYHSITETIDLLTECGKNSIFSLYYTGMREGLEGLQATMQDIFKGTDELTKAATSGGEHSQETINKLTQASDNINSLYEKMQNATTLADSLNQRSSEITQVISLIDDIAEQTNLLALNAAIEAARAGEHGRGFAVVADEVRKLAEKTQKATKEIAVVVKSMQQEASDIQSNTHDTYATAEVIKNDVDNIKNIATINLNTANAAQYSIDNLNNLVFCGLAKTDHVVYKANLYGVIFDIPNNFKIVDGHNCRLGKWYYEGEGKTLFSNTSSYRSLEPFHNGLHDDANNLVNMLKDRSSITENDIEKSISAVEQGSKNVRDTIDRMFEEKQEELKKEIANILGQHQ</sequence>